<dbReference type="OrthoDB" id="5215637at2759"/>
<gene>
    <name evidence="4" type="ORF">BDV96DRAFT_596371</name>
</gene>
<name>A0A6A5ZJ78_9PLEO</name>
<keyword evidence="2" id="KW-0472">Membrane</keyword>
<keyword evidence="2" id="KW-0812">Transmembrane</keyword>
<reference evidence="4" key="1">
    <citation type="journal article" date="2020" name="Stud. Mycol.">
        <title>101 Dothideomycetes genomes: a test case for predicting lifestyles and emergence of pathogens.</title>
        <authorList>
            <person name="Haridas S."/>
            <person name="Albert R."/>
            <person name="Binder M."/>
            <person name="Bloem J."/>
            <person name="Labutti K."/>
            <person name="Salamov A."/>
            <person name="Andreopoulos B."/>
            <person name="Baker S."/>
            <person name="Barry K."/>
            <person name="Bills G."/>
            <person name="Bluhm B."/>
            <person name="Cannon C."/>
            <person name="Castanera R."/>
            <person name="Culley D."/>
            <person name="Daum C."/>
            <person name="Ezra D."/>
            <person name="Gonzalez J."/>
            <person name="Henrissat B."/>
            <person name="Kuo A."/>
            <person name="Liang C."/>
            <person name="Lipzen A."/>
            <person name="Lutzoni F."/>
            <person name="Magnuson J."/>
            <person name="Mondo S."/>
            <person name="Nolan M."/>
            <person name="Ohm R."/>
            <person name="Pangilinan J."/>
            <person name="Park H.-J."/>
            <person name="Ramirez L."/>
            <person name="Alfaro M."/>
            <person name="Sun H."/>
            <person name="Tritt A."/>
            <person name="Yoshinaga Y."/>
            <person name="Zwiers L.-H."/>
            <person name="Turgeon B."/>
            <person name="Goodwin S."/>
            <person name="Spatafora J."/>
            <person name="Crous P."/>
            <person name="Grigoriev I."/>
        </authorList>
    </citation>
    <scope>NUCLEOTIDE SEQUENCE</scope>
    <source>
        <strain evidence="4">CBS 627.86</strain>
    </source>
</reference>
<dbReference type="EMBL" id="ML977315">
    <property type="protein sequence ID" value="KAF2119680.1"/>
    <property type="molecule type" value="Genomic_DNA"/>
</dbReference>
<feature type="transmembrane region" description="Helical" evidence="2">
    <location>
        <begin position="172"/>
        <end position="197"/>
    </location>
</feature>
<feature type="chain" id="PRO_5025614984" description="Mid2 domain-containing protein" evidence="3">
    <location>
        <begin position="22"/>
        <end position="250"/>
    </location>
</feature>
<feature type="region of interest" description="Disordered" evidence="1">
    <location>
        <begin position="144"/>
        <end position="168"/>
    </location>
</feature>
<protein>
    <recommendedName>
        <fullName evidence="6">Mid2 domain-containing protein</fullName>
    </recommendedName>
</protein>
<accession>A0A6A5ZJ78</accession>
<feature type="signal peptide" evidence="3">
    <location>
        <begin position="1"/>
        <end position="21"/>
    </location>
</feature>
<keyword evidence="2" id="KW-1133">Transmembrane helix</keyword>
<proteinExistence type="predicted"/>
<dbReference type="Proteomes" id="UP000799770">
    <property type="component" value="Unassembled WGS sequence"/>
</dbReference>
<evidence type="ECO:0000256" key="1">
    <source>
        <dbReference type="SAM" id="MobiDB-lite"/>
    </source>
</evidence>
<keyword evidence="3" id="KW-0732">Signal</keyword>
<evidence type="ECO:0000256" key="3">
    <source>
        <dbReference type="SAM" id="SignalP"/>
    </source>
</evidence>
<feature type="compositionally biased region" description="Polar residues" evidence="1">
    <location>
        <begin position="144"/>
        <end position="157"/>
    </location>
</feature>
<keyword evidence="5" id="KW-1185">Reference proteome</keyword>
<evidence type="ECO:0008006" key="6">
    <source>
        <dbReference type="Google" id="ProtNLM"/>
    </source>
</evidence>
<evidence type="ECO:0000256" key="2">
    <source>
        <dbReference type="SAM" id="Phobius"/>
    </source>
</evidence>
<evidence type="ECO:0000313" key="4">
    <source>
        <dbReference type="EMBL" id="KAF2119680.1"/>
    </source>
</evidence>
<evidence type="ECO:0000313" key="5">
    <source>
        <dbReference type="Proteomes" id="UP000799770"/>
    </source>
</evidence>
<dbReference type="AlphaFoldDB" id="A0A6A5ZJ78"/>
<sequence>MAPSTRLSFFTIIFLVTLSVCQQCYFPDGTVAIGFKPCSSDGGTCCYQKGDYLGDLCYNNGLCWSTYFGNAYRGACSNKDWFNCTSECKDVERDNRTLMTSCDDRKLCCGNYTEAADCCAAGEGTEWRNATIINLEAVASTTSSIATQPSDSATSSAEAGECPSERPSHPSFGAGIGIGLAVGLGVALITTVLWCLLARARANKSRTPEFTEEAAKQSWAHKSNVLPATVEVHHDHTQELGGSPRPELPA</sequence>
<organism evidence="4 5">
    <name type="scientific">Lophiotrema nucula</name>
    <dbReference type="NCBI Taxonomy" id="690887"/>
    <lineage>
        <taxon>Eukaryota</taxon>
        <taxon>Fungi</taxon>
        <taxon>Dikarya</taxon>
        <taxon>Ascomycota</taxon>
        <taxon>Pezizomycotina</taxon>
        <taxon>Dothideomycetes</taxon>
        <taxon>Pleosporomycetidae</taxon>
        <taxon>Pleosporales</taxon>
        <taxon>Lophiotremataceae</taxon>
        <taxon>Lophiotrema</taxon>
    </lineage>
</organism>